<dbReference type="Pfam" id="PF07705">
    <property type="entry name" value="CARDB"/>
    <property type="match status" value="1"/>
</dbReference>
<evidence type="ECO:0000256" key="1">
    <source>
        <dbReference type="SAM" id="MobiDB-lite"/>
    </source>
</evidence>
<keyword evidence="2" id="KW-1133">Transmembrane helix</keyword>
<evidence type="ECO:0000256" key="2">
    <source>
        <dbReference type="SAM" id="Phobius"/>
    </source>
</evidence>
<gene>
    <name evidence="4" type="ORF">KM295_02340</name>
</gene>
<sequence>MTRPTDHLGYARTAVAALAVLAAVGFLFAPVAVAQTDTGTFGIDSVDAPGEASVGQEITVEATVENTGGSAANGTVRLDINGSEVDTAETGAVDPNETTTVDLTYTVDGHLPDEADFTVSIGDAEQTGTFTVNRESQFDISITDGPPDSVSAGETVELTAEIENTGGSGETTVSIENDQGTIESRSIELGSGEATEETFSYSTTDRDLGMMDLVVSVADGSDENRSVLVGFSDEEQFAAARTSRDHITVTLAESAVGPNGSVPNGEITLGTDPGTVQWTWNISAFTPENGLYQHRLSVPGSGGIDDTSLVGTTVEVSDTELSDEADLHTVESASFGGWTEDGTLYLPVETVGVTNTSVTDVSLVLAGETVDASLTDPRTVEIDLGTFREEVAPDETTADGFETDGAPVGSASGTSPEIRYLHGEIVLWHPHIEDGVEHTVTVHSIDDAENETSTDATAVRDGAIPVPNDGEAAGANMVTVSVGDLLGEQKVEGPGAETASINATLVDGTTIETDRSLEALSVSSVLIGTESGSTYLSGEDLSIDGERLQVSGVTLEANGGMVELATDAGIVAVQLSPPEGGSIVTTVLFALAMLVGAIVTTVGGFLAGQWKGIHDKVEHTILAAVIIFSVVILAIELVDALGVLSLPVPFDPWGPIGAAVVALFAIGYAGGDKRAGSESDEMGQTGTRQKTTTRHIDITDGTDRINDEVEIEAVRGSGANTDRRTTVTRDGWKKWELPKRKWRFSATLETENRTYTSDPIEADFGRASEPIKLEFDLPDISVTVQDEVRDIRIPDASVRLEANETTETKQTGDGGQVRFDPPPEAETVALVVDHEKYQEATVERELPKDGLNETIELSQRPGQLRVQSRIDGVATGGMNIKIVPEEPALERLYSGEGTKEATTDESGEYVDDRLLVGRYRVSLAPPKQLEHLFETRDDRAVVDQPAETVTLEASFTWSLSAPQRDRIDRIRTELRDVTAKSGVDVAIPQYYASVVETVLDAVESFPERGHYFAEIDADPDTVADATLDAAAEATETISEAMSTKRNLDLFTACSDMSAANVRWTGDFHMKTLIERLNEDPMAARRAFAARADEVADRIDAERGSLSEIAPAREMLERVDIDGSGRGADGIVSVHVAILLLDAIEELFEHRELTERLSRTVF</sequence>
<protein>
    <recommendedName>
        <fullName evidence="3">CARDB domain-containing protein</fullName>
    </recommendedName>
</protein>
<feature type="transmembrane region" description="Helical" evidence="2">
    <location>
        <begin position="583"/>
        <end position="608"/>
    </location>
</feature>
<dbReference type="InterPro" id="IPR013783">
    <property type="entry name" value="Ig-like_fold"/>
</dbReference>
<dbReference type="Gene3D" id="2.60.40.10">
    <property type="entry name" value="Immunoglobulins"/>
    <property type="match status" value="2"/>
</dbReference>
<evidence type="ECO:0000259" key="3">
    <source>
        <dbReference type="Pfam" id="PF07705"/>
    </source>
</evidence>
<dbReference type="AlphaFoldDB" id="A0A9R1CP09"/>
<feature type="transmembrane region" description="Helical" evidence="2">
    <location>
        <begin position="620"/>
        <end position="646"/>
    </location>
</feature>
<feature type="region of interest" description="Disordered" evidence="1">
    <location>
        <begin position="802"/>
        <end position="822"/>
    </location>
</feature>
<dbReference type="EMBL" id="JAHLKM010000002">
    <property type="protein sequence ID" value="MCQ4332344.1"/>
    <property type="molecule type" value="Genomic_DNA"/>
</dbReference>
<reference evidence="4" key="1">
    <citation type="journal article" date="2023" name="Front. Microbiol.">
        <title>Genomic-based phylogenetic and metabolic analyses of the genus Natronomonas, and description of Natronomonas aquatica sp. nov.</title>
        <authorList>
            <person name="Garcia-Roldan A."/>
            <person name="Duran-Viseras A."/>
            <person name="de la Haba R.R."/>
            <person name="Corral P."/>
            <person name="Sanchez-Porro C."/>
            <person name="Ventosa A."/>
        </authorList>
    </citation>
    <scope>NUCLEOTIDE SEQUENCE</scope>
    <source>
        <strain evidence="4">F2-12</strain>
    </source>
</reference>
<feature type="domain" description="CARDB" evidence="3">
    <location>
        <begin position="45"/>
        <end position="120"/>
    </location>
</feature>
<keyword evidence="2" id="KW-0812">Transmembrane</keyword>
<dbReference type="RefSeq" id="WP_256028266.1">
    <property type="nucleotide sequence ID" value="NZ_JAHLKM010000002.1"/>
</dbReference>
<keyword evidence="5" id="KW-1185">Reference proteome</keyword>
<proteinExistence type="predicted"/>
<dbReference type="Proteomes" id="UP001139494">
    <property type="component" value="Unassembled WGS sequence"/>
</dbReference>
<keyword evidence="2" id="KW-0472">Membrane</keyword>
<accession>A0A9R1CP09</accession>
<organism evidence="4 5">
    <name type="scientific">Natronomonas aquatica</name>
    <dbReference type="NCBI Taxonomy" id="2841590"/>
    <lineage>
        <taxon>Archaea</taxon>
        <taxon>Methanobacteriati</taxon>
        <taxon>Methanobacteriota</taxon>
        <taxon>Stenosarchaea group</taxon>
        <taxon>Halobacteria</taxon>
        <taxon>Halobacteriales</taxon>
        <taxon>Natronomonadaceae</taxon>
        <taxon>Natronomonas</taxon>
    </lineage>
</organism>
<evidence type="ECO:0000313" key="5">
    <source>
        <dbReference type="Proteomes" id="UP001139494"/>
    </source>
</evidence>
<evidence type="ECO:0000313" key="4">
    <source>
        <dbReference type="EMBL" id="MCQ4332344.1"/>
    </source>
</evidence>
<dbReference type="InterPro" id="IPR011635">
    <property type="entry name" value="CARDB"/>
</dbReference>
<comment type="caution">
    <text evidence="4">The sequence shown here is derived from an EMBL/GenBank/DDBJ whole genome shotgun (WGS) entry which is preliminary data.</text>
</comment>
<name>A0A9R1CP09_9EURY</name>